<dbReference type="InterPro" id="IPR013702">
    <property type="entry name" value="FIST_domain_N"/>
</dbReference>
<protein>
    <submittedName>
        <fullName evidence="3">FIST C-terminal domain-containing protein</fullName>
    </submittedName>
</protein>
<name>A0AB38YBJ8_9GAMM</name>
<dbReference type="PANTHER" id="PTHR40252:SF2">
    <property type="entry name" value="BLR0328 PROTEIN"/>
    <property type="match status" value="1"/>
</dbReference>
<accession>A0AB38YBJ8</accession>
<organism evidence="3">
    <name type="scientific">Salinispirillum sp. LH 10-3-1</name>
    <dbReference type="NCBI Taxonomy" id="2952525"/>
    <lineage>
        <taxon>Bacteria</taxon>
        <taxon>Pseudomonadati</taxon>
        <taxon>Pseudomonadota</taxon>
        <taxon>Gammaproteobacteria</taxon>
        <taxon>Oceanospirillales</taxon>
        <taxon>Saccharospirillaceae</taxon>
        <taxon>Salinispirillum</taxon>
    </lineage>
</organism>
<dbReference type="EMBL" id="CP101717">
    <property type="protein sequence ID" value="WLD56735.1"/>
    <property type="molecule type" value="Genomic_DNA"/>
</dbReference>
<dbReference type="InterPro" id="IPR019494">
    <property type="entry name" value="FIST_C"/>
</dbReference>
<dbReference type="Pfam" id="PF10442">
    <property type="entry name" value="FIST_C"/>
    <property type="match status" value="1"/>
</dbReference>
<evidence type="ECO:0000313" key="3">
    <source>
        <dbReference type="EMBL" id="WLD56735.1"/>
    </source>
</evidence>
<feature type="domain" description="FIST C-domain" evidence="2">
    <location>
        <begin position="232"/>
        <end position="362"/>
    </location>
</feature>
<evidence type="ECO:0000259" key="2">
    <source>
        <dbReference type="SMART" id="SM01204"/>
    </source>
</evidence>
<evidence type="ECO:0000259" key="1">
    <source>
        <dbReference type="SMART" id="SM00897"/>
    </source>
</evidence>
<proteinExistence type="predicted"/>
<dbReference type="Pfam" id="PF08495">
    <property type="entry name" value="FIST"/>
    <property type="match status" value="1"/>
</dbReference>
<dbReference type="PANTHER" id="PTHR40252">
    <property type="entry name" value="BLR0328 PROTEIN"/>
    <property type="match status" value="1"/>
</dbReference>
<feature type="domain" description="FIST" evidence="1">
    <location>
        <begin position="32"/>
        <end position="231"/>
    </location>
</feature>
<dbReference type="SMART" id="SM00897">
    <property type="entry name" value="FIST"/>
    <property type="match status" value="1"/>
</dbReference>
<dbReference type="RefSeq" id="WP_304994019.1">
    <property type="nucleotide sequence ID" value="NZ_CP101717.1"/>
</dbReference>
<sequence length="380" mass="41271">MSNTSLAIYPAWSDAIDPIEVAQSLADQFAGKPVHTVLFFCSAEYALAPLADALNRYLPAVQLIGCTTAGEINAQGYARGSVSAIGFDASYFTIAASLIEQLPEFGFTEAQRTLDELLARIHPGAVSGRSFAMTLLDGLSSQEERVLGALDAVLGSIPHFGGSAGDDIHLARTHVFINGQFHTQAAILIVFHTDLPFEVFTTHHMSPLGDKLVVTESDPTTRTIFELNAEPAAQAYAHAVGVAREQLDPTVFALHPLAVRTGDDYYVRSIQRVNADDSITFYCAVGNGMVLTTMAPQPILPDLERCFAAIEARIGKPLMTLGCDCFLRRTELEYRAQDAAASHFLRQHSVLGFNTYGEHYDGVHINQTFTGVMLGYPDDR</sequence>
<dbReference type="AlphaFoldDB" id="A0AB38YBJ8"/>
<dbReference type="NCBIfam" id="NF041558">
    <property type="entry name" value="NosP"/>
    <property type="match status" value="1"/>
</dbReference>
<gene>
    <name evidence="3" type="ORF">NFC81_08305</name>
</gene>
<dbReference type="SMART" id="SM01204">
    <property type="entry name" value="FIST_C"/>
    <property type="match status" value="1"/>
</dbReference>
<reference evidence="3" key="1">
    <citation type="submission" date="2022-07" db="EMBL/GenBank/DDBJ databases">
        <title>Complete genome sequence of Salinispirillum sp. LH10-3-1 capable of multiple carbohydrate inversion isolated from a soda lake.</title>
        <authorList>
            <person name="Liu J."/>
            <person name="Zhai Y."/>
            <person name="Zhang H."/>
            <person name="Yang H."/>
            <person name="Qu J."/>
            <person name="Li J."/>
        </authorList>
    </citation>
    <scope>NUCLEOTIDE SEQUENCE</scope>
    <source>
        <strain evidence="3">LH 10-3-1</strain>
    </source>
</reference>